<evidence type="ECO:0000313" key="2">
    <source>
        <dbReference type="EMBL" id="KAF0895787.1"/>
    </source>
</evidence>
<accession>A0A6G1C722</accession>
<evidence type="ECO:0000313" key="3">
    <source>
        <dbReference type="Proteomes" id="UP000479710"/>
    </source>
</evidence>
<sequence length="117" mass="12442">MRVKTPTAPLPSSPPANRTSPAAHRSASTLLGVALRHKHHVSGAGMMPPQPPLQGGQARLGCALLRVSSEVVVVEMESEGEGDLGVISAALLANRLRLTRDRSAEETMRIELINYPC</sequence>
<name>A0A6G1C722_9ORYZ</name>
<dbReference type="EMBL" id="SPHZ02000010">
    <property type="protein sequence ID" value="KAF0895787.1"/>
    <property type="molecule type" value="Genomic_DNA"/>
</dbReference>
<organism evidence="2 3">
    <name type="scientific">Oryza meyeriana var. granulata</name>
    <dbReference type="NCBI Taxonomy" id="110450"/>
    <lineage>
        <taxon>Eukaryota</taxon>
        <taxon>Viridiplantae</taxon>
        <taxon>Streptophyta</taxon>
        <taxon>Embryophyta</taxon>
        <taxon>Tracheophyta</taxon>
        <taxon>Spermatophyta</taxon>
        <taxon>Magnoliopsida</taxon>
        <taxon>Liliopsida</taxon>
        <taxon>Poales</taxon>
        <taxon>Poaceae</taxon>
        <taxon>BOP clade</taxon>
        <taxon>Oryzoideae</taxon>
        <taxon>Oryzeae</taxon>
        <taxon>Oryzinae</taxon>
        <taxon>Oryza</taxon>
        <taxon>Oryza meyeriana</taxon>
    </lineage>
</organism>
<keyword evidence="3" id="KW-1185">Reference proteome</keyword>
<comment type="caution">
    <text evidence="2">The sequence shown here is derived from an EMBL/GenBank/DDBJ whole genome shotgun (WGS) entry which is preliminary data.</text>
</comment>
<evidence type="ECO:0000256" key="1">
    <source>
        <dbReference type="SAM" id="MobiDB-lite"/>
    </source>
</evidence>
<protein>
    <submittedName>
        <fullName evidence="2">Uncharacterized protein</fullName>
    </submittedName>
</protein>
<dbReference type="AlphaFoldDB" id="A0A6G1C722"/>
<proteinExistence type="predicted"/>
<dbReference type="Proteomes" id="UP000479710">
    <property type="component" value="Unassembled WGS sequence"/>
</dbReference>
<gene>
    <name evidence="2" type="ORF">E2562_016520</name>
</gene>
<feature type="region of interest" description="Disordered" evidence="1">
    <location>
        <begin position="1"/>
        <end position="27"/>
    </location>
</feature>
<reference evidence="2 3" key="1">
    <citation type="submission" date="2019-11" db="EMBL/GenBank/DDBJ databases">
        <title>Whole genome sequence of Oryza granulata.</title>
        <authorList>
            <person name="Li W."/>
        </authorList>
    </citation>
    <scope>NUCLEOTIDE SEQUENCE [LARGE SCALE GENOMIC DNA]</scope>
    <source>
        <strain evidence="3">cv. Menghai</strain>
        <tissue evidence="2">Leaf</tissue>
    </source>
</reference>